<sequence length="425" mass="43878">MRWTIRSGSSPPAVNPGPIGVRGLLILLVAATALATAGWLYVRGGSFALDRITSPEVRIHSDFDSFWESAVAMANGTDIYRTAATYPNLNPPLLTFLLAPLGLLGFLPAYRLFVLVTVALVVASMAAVASELRLRGGAPLAATVAVLLSSPVLGTLGLGQIYGLLTAGLAGSWIAGRRGHPSLEGVALGLTIAIKPSLAPVLLLPALRRRWPTLRSAVVTGVVGTAAGVAAAGPASFGEWLRLVLGKPLETYFDNASLPATVVRLTSVNDWGRPLVEVPGGRVVGLLVAAALLLGTAWWVRRPTADGAPDPALWALAAAALLASPLTWHNYLMMLMPGVLVLLARGRWPAATLLLSLSLIGMEWPPLWYGADGTASALPLSLYCGILLTYWAALLSAAGPDRAGAGVPPDGSDAGPRAGASATAG</sequence>
<feature type="transmembrane region" description="Helical" evidence="9">
    <location>
        <begin position="283"/>
        <end position="300"/>
    </location>
</feature>
<keyword evidence="4 9" id="KW-0812">Transmembrane</keyword>
<evidence type="ECO:0000256" key="2">
    <source>
        <dbReference type="ARBA" id="ARBA00022475"/>
    </source>
</evidence>
<accession>A0ABX1SD84</accession>
<evidence type="ECO:0000256" key="5">
    <source>
        <dbReference type="ARBA" id="ARBA00022989"/>
    </source>
</evidence>
<evidence type="ECO:0000256" key="8">
    <source>
        <dbReference type="SAM" id="MobiDB-lite"/>
    </source>
</evidence>
<evidence type="ECO:0000256" key="4">
    <source>
        <dbReference type="ARBA" id="ARBA00022692"/>
    </source>
</evidence>
<dbReference type="Pfam" id="PF09594">
    <property type="entry name" value="GT87"/>
    <property type="match status" value="1"/>
</dbReference>
<feature type="transmembrane region" description="Helical" evidence="9">
    <location>
        <begin position="21"/>
        <end position="42"/>
    </location>
</feature>
<keyword evidence="5 9" id="KW-1133">Transmembrane helix</keyword>
<keyword evidence="6 9" id="KW-0472">Membrane</keyword>
<keyword evidence="11" id="KW-1185">Reference proteome</keyword>
<proteinExistence type="inferred from homology"/>
<feature type="transmembrane region" description="Helical" evidence="9">
    <location>
        <begin position="109"/>
        <end position="128"/>
    </location>
</feature>
<dbReference type="InterPro" id="IPR018584">
    <property type="entry name" value="GT87"/>
</dbReference>
<keyword evidence="3" id="KW-0808">Transferase</keyword>
<keyword evidence="2" id="KW-1003">Cell membrane</keyword>
<comment type="caution">
    <text evidence="10">The sequence shown here is derived from an EMBL/GenBank/DDBJ whole genome shotgun (WGS) entry which is preliminary data.</text>
</comment>
<organism evidence="10 11">
    <name type="scientific">Pseudonocardia acidicola</name>
    <dbReference type="NCBI Taxonomy" id="2724939"/>
    <lineage>
        <taxon>Bacteria</taxon>
        <taxon>Bacillati</taxon>
        <taxon>Actinomycetota</taxon>
        <taxon>Actinomycetes</taxon>
        <taxon>Pseudonocardiales</taxon>
        <taxon>Pseudonocardiaceae</taxon>
        <taxon>Pseudonocardia</taxon>
    </lineage>
</organism>
<feature type="transmembrane region" description="Helical" evidence="9">
    <location>
        <begin position="339"/>
        <end position="360"/>
    </location>
</feature>
<reference evidence="10 11" key="1">
    <citation type="submission" date="2020-04" db="EMBL/GenBank/DDBJ databases">
        <authorList>
            <person name="Klaysubun C."/>
            <person name="Duangmal K."/>
            <person name="Lipun K."/>
        </authorList>
    </citation>
    <scope>NUCLEOTIDE SEQUENCE [LARGE SCALE GENOMIC DNA]</scope>
    <source>
        <strain evidence="10 11">K10HN5</strain>
    </source>
</reference>
<comment type="subcellular location">
    <subcellularLocation>
        <location evidence="1">Cell membrane</location>
        <topology evidence="1">Multi-pass membrane protein</topology>
    </subcellularLocation>
</comment>
<name>A0ABX1SD84_9PSEU</name>
<comment type="similarity">
    <text evidence="7">Belongs to the glycosyltransferase 87 family.</text>
</comment>
<dbReference type="EMBL" id="JAAXLA010000030">
    <property type="protein sequence ID" value="NMH99060.1"/>
    <property type="molecule type" value="Genomic_DNA"/>
</dbReference>
<feature type="transmembrane region" description="Helical" evidence="9">
    <location>
        <begin position="312"/>
        <end position="332"/>
    </location>
</feature>
<evidence type="ECO:0000313" key="11">
    <source>
        <dbReference type="Proteomes" id="UP000820669"/>
    </source>
</evidence>
<feature type="transmembrane region" description="Helical" evidence="9">
    <location>
        <begin position="185"/>
        <end position="207"/>
    </location>
</feature>
<evidence type="ECO:0000256" key="1">
    <source>
        <dbReference type="ARBA" id="ARBA00004651"/>
    </source>
</evidence>
<evidence type="ECO:0000256" key="7">
    <source>
        <dbReference type="ARBA" id="ARBA00024033"/>
    </source>
</evidence>
<feature type="transmembrane region" description="Helical" evidence="9">
    <location>
        <begin position="140"/>
        <end position="165"/>
    </location>
</feature>
<evidence type="ECO:0000256" key="3">
    <source>
        <dbReference type="ARBA" id="ARBA00022679"/>
    </source>
</evidence>
<feature type="region of interest" description="Disordered" evidence="8">
    <location>
        <begin position="405"/>
        <end position="425"/>
    </location>
</feature>
<feature type="transmembrane region" description="Helical" evidence="9">
    <location>
        <begin position="380"/>
        <end position="398"/>
    </location>
</feature>
<gene>
    <name evidence="10" type="ORF">HF526_17345</name>
</gene>
<evidence type="ECO:0000256" key="9">
    <source>
        <dbReference type="SAM" id="Phobius"/>
    </source>
</evidence>
<dbReference type="Proteomes" id="UP000820669">
    <property type="component" value="Unassembled WGS sequence"/>
</dbReference>
<evidence type="ECO:0000313" key="10">
    <source>
        <dbReference type="EMBL" id="NMH99060.1"/>
    </source>
</evidence>
<protein>
    <submittedName>
        <fullName evidence="10">DUF2029 domain-containing protein</fullName>
    </submittedName>
</protein>
<evidence type="ECO:0000256" key="6">
    <source>
        <dbReference type="ARBA" id="ARBA00023136"/>
    </source>
</evidence>